<protein>
    <submittedName>
        <fullName evidence="2">Uncharacterized protein</fullName>
    </submittedName>
</protein>
<dbReference type="Proteomes" id="UP000519897">
    <property type="component" value="Unassembled WGS sequence"/>
</dbReference>
<sequence length="62" mass="6155">MASSGGTSASSSSGGSASPEVDGAISKYQTSQKQSSVESLTTATKVTEINGIYNAIKKISPA</sequence>
<comment type="caution">
    <text evidence="2">The sequence shown here is derived from an EMBL/GenBank/DDBJ whole genome shotgun (WGS) entry which is preliminary data.</text>
</comment>
<dbReference type="EMBL" id="JACIEC010000003">
    <property type="protein sequence ID" value="MBB4144390.1"/>
    <property type="molecule type" value="Genomic_DNA"/>
</dbReference>
<feature type="compositionally biased region" description="Polar residues" evidence="1">
    <location>
        <begin position="27"/>
        <end position="40"/>
    </location>
</feature>
<accession>A0A7W6PT25</accession>
<evidence type="ECO:0000313" key="2">
    <source>
        <dbReference type="EMBL" id="MBB4144390.1"/>
    </source>
</evidence>
<feature type="compositionally biased region" description="Low complexity" evidence="1">
    <location>
        <begin position="1"/>
        <end position="18"/>
    </location>
</feature>
<keyword evidence="3" id="KW-1185">Reference proteome</keyword>
<dbReference type="RefSeq" id="WP_062556496.1">
    <property type="nucleotide sequence ID" value="NZ_CP049249.1"/>
</dbReference>
<gene>
    <name evidence="2" type="ORF">GGQ72_002947</name>
</gene>
<evidence type="ECO:0000313" key="3">
    <source>
        <dbReference type="Proteomes" id="UP000519897"/>
    </source>
</evidence>
<evidence type="ECO:0000256" key="1">
    <source>
        <dbReference type="SAM" id="MobiDB-lite"/>
    </source>
</evidence>
<dbReference type="AlphaFoldDB" id="A0A7W6PT25"/>
<organism evidence="2 3">
    <name type="scientific">Rhizobium rhizoryzae</name>
    <dbReference type="NCBI Taxonomy" id="451876"/>
    <lineage>
        <taxon>Bacteria</taxon>
        <taxon>Pseudomonadati</taxon>
        <taxon>Pseudomonadota</taxon>
        <taxon>Alphaproteobacteria</taxon>
        <taxon>Hyphomicrobiales</taxon>
        <taxon>Rhizobiaceae</taxon>
        <taxon>Rhizobium/Agrobacterium group</taxon>
        <taxon>Rhizobium</taxon>
    </lineage>
</organism>
<proteinExistence type="predicted"/>
<feature type="region of interest" description="Disordered" evidence="1">
    <location>
        <begin position="1"/>
        <end position="40"/>
    </location>
</feature>
<reference evidence="2 3" key="1">
    <citation type="submission" date="2020-08" db="EMBL/GenBank/DDBJ databases">
        <title>Genomic Encyclopedia of Type Strains, Phase IV (KMG-IV): sequencing the most valuable type-strain genomes for metagenomic binning, comparative biology and taxonomic classification.</title>
        <authorList>
            <person name="Goeker M."/>
        </authorList>
    </citation>
    <scope>NUCLEOTIDE SEQUENCE [LARGE SCALE GENOMIC DNA]</scope>
    <source>
        <strain evidence="2 3">DSM 29514</strain>
    </source>
</reference>
<name>A0A7W6PT25_9HYPH</name>